<name>A0A174AA01_9FIRM</name>
<evidence type="ECO:0000313" key="1">
    <source>
        <dbReference type="EMBL" id="CUN84268.1"/>
    </source>
</evidence>
<proteinExistence type="predicted"/>
<sequence>MITIAKQKKCKRYLFKLHSERLRRSRWKLEYPLEEALNTEDIISLSDSQILRFIDELNGDTSEAREEEASYIKKEIKRLKKSDSSKKDTLIANLYKRFYNLQFVPDYMCLIIDKMSDYNRANKGFSINGIKYHRLLGTNGGIKNSTIVYVSERLYPQLYERLCCGRNLEQKFVPAKLEAYQALICSGSIPVSMPKGIIVVPDCITHFTEDIIRVDDSQSDEPIVEFLKDQEIELTESDGYGIMLPSLSYRWARELDEEEDFLSGCNLRGLPWTKGMVFTMDYLAFGESIAKNFYIKDAWGDMRDIRESELIITTSMLKLWDSYSSFEDYWSNIEKYHYQISIAKTAPARLDEYRSTNYQFLQNYHLTPEEVTELVRPTVEEIQEILGLDYRKSLLFLRGTNLTEDSYIDEEPYINALMIEPQMIHDPYIRDRIYNMIKKKIRQAKIGVLKVRGNFAIIGGDPYSLMQSIFGLPVTGLLHAGECWHKHWLDREVSEVCCFRAPMTSKYNVRKLKIVGTPDMTYWYRYINTCMLLNSWDSTKEALNGADCDKTLSPYTAMYM</sequence>
<reference evidence="1 2" key="1">
    <citation type="submission" date="2015-09" db="EMBL/GenBank/DDBJ databases">
        <authorList>
            <consortium name="Pathogen Informatics"/>
        </authorList>
    </citation>
    <scope>NUCLEOTIDE SEQUENCE [LARGE SCALE GENOMIC DNA]</scope>
    <source>
        <strain evidence="1 2">2789STDY5608838</strain>
    </source>
</reference>
<dbReference type="EMBL" id="CYZA01000006">
    <property type="protein sequence ID" value="CUN84268.1"/>
    <property type="molecule type" value="Genomic_DNA"/>
</dbReference>
<accession>A0A174AA01</accession>
<dbReference type="Proteomes" id="UP000095447">
    <property type="component" value="Unassembled WGS sequence"/>
</dbReference>
<protein>
    <submittedName>
        <fullName evidence="1">Uncharacterized protein</fullName>
    </submittedName>
</protein>
<evidence type="ECO:0000313" key="2">
    <source>
        <dbReference type="Proteomes" id="UP000095447"/>
    </source>
</evidence>
<organism evidence="1 2">
    <name type="scientific">Blautia obeum</name>
    <dbReference type="NCBI Taxonomy" id="40520"/>
    <lineage>
        <taxon>Bacteria</taxon>
        <taxon>Bacillati</taxon>
        <taxon>Bacillota</taxon>
        <taxon>Clostridia</taxon>
        <taxon>Lachnospirales</taxon>
        <taxon>Lachnospiraceae</taxon>
        <taxon>Blautia</taxon>
    </lineage>
</organism>
<dbReference type="RefSeq" id="WP_055053228.1">
    <property type="nucleotide sequence ID" value="NZ_CYZA01000006.1"/>
</dbReference>
<dbReference type="AlphaFoldDB" id="A0A174AA01"/>
<gene>
    <name evidence="1" type="ORF">ERS852395_01484</name>
</gene>